<feature type="binding site" evidence="12">
    <location>
        <position position="246"/>
    </location>
    <ligand>
        <name>K(+)</name>
        <dbReference type="ChEBI" id="CHEBI:29103"/>
    </ligand>
</feature>
<keyword evidence="10 12" id="KW-0630">Potassium</keyword>
<evidence type="ECO:0000256" key="12">
    <source>
        <dbReference type="HAMAP-Rule" id="MF_01987"/>
    </source>
</evidence>
<feature type="binding site" evidence="12">
    <location>
        <begin position="12"/>
        <end position="14"/>
    </location>
    <ligand>
        <name>substrate</name>
    </ligand>
</feature>
<evidence type="ECO:0000256" key="1">
    <source>
        <dbReference type="ARBA" id="ARBA00005380"/>
    </source>
</evidence>
<evidence type="ECO:0000256" key="10">
    <source>
        <dbReference type="ARBA" id="ARBA00022958"/>
    </source>
</evidence>
<comment type="catalytic activity">
    <reaction evidence="13">
        <text>D-tagatofuranose 6-phosphate + ATP = D-tagatofuranose 1,6-bisphosphate + ADP + H(+)</text>
        <dbReference type="Rhea" id="RHEA:12420"/>
        <dbReference type="ChEBI" id="CHEBI:15378"/>
        <dbReference type="ChEBI" id="CHEBI:30616"/>
        <dbReference type="ChEBI" id="CHEBI:58694"/>
        <dbReference type="ChEBI" id="CHEBI:58695"/>
        <dbReference type="ChEBI" id="CHEBI:456216"/>
        <dbReference type="EC" id="2.7.1.144"/>
    </reaction>
</comment>
<comment type="similarity">
    <text evidence="1">Belongs to the carbohydrate kinase pfkB family.</text>
</comment>
<comment type="pathway">
    <text evidence="13">Carbohydrate metabolism; D-tagatose 6-phosphate degradation; D-glyceraldehyde 3-phosphate and glycerone phosphate from D-tagatose 6-phosphate: step 1/2.</text>
</comment>
<evidence type="ECO:0000256" key="6">
    <source>
        <dbReference type="ARBA" id="ARBA00022741"/>
    </source>
</evidence>
<dbReference type="InterPro" id="IPR029056">
    <property type="entry name" value="Ribokinase-like"/>
</dbReference>
<evidence type="ECO:0000256" key="7">
    <source>
        <dbReference type="ARBA" id="ARBA00022777"/>
    </source>
</evidence>
<dbReference type="Gene3D" id="3.40.1190.20">
    <property type="match status" value="1"/>
</dbReference>
<evidence type="ECO:0000313" key="15">
    <source>
        <dbReference type="EMBL" id="WHI59779.1"/>
    </source>
</evidence>
<dbReference type="InterPro" id="IPR011611">
    <property type="entry name" value="PfkB_dom"/>
</dbReference>
<dbReference type="AlphaFoldDB" id="A0AAX3W3F2"/>
<accession>A0AAX3W3F2</accession>
<keyword evidence="4 12" id="KW-0808">Transferase</keyword>
<evidence type="ECO:0000256" key="4">
    <source>
        <dbReference type="ARBA" id="ARBA00022679"/>
    </source>
</evidence>
<feature type="binding site" evidence="12">
    <location>
        <position position="285"/>
    </location>
    <ligand>
        <name>K(+)</name>
        <dbReference type="ChEBI" id="CHEBI:29103"/>
    </ligand>
</feature>
<comment type="activity regulation">
    <text evidence="12">Activated by a monovalent cation that binds near, but not in, the active site. The most likely occupant of the site in vivo is potassium. Ion binding induces a conformational change that may alter substrate affinity.</text>
</comment>
<dbReference type="GO" id="GO:0009024">
    <property type="term" value="F:tagatose-6-phosphate kinase activity"/>
    <property type="evidence" value="ECO:0007669"/>
    <property type="project" value="UniProtKB-EC"/>
</dbReference>
<dbReference type="GO" id="GO:0046872">
    <property type="term" value="F:metal ion binding"/>
    <property type="evidence" value="ECO:0007669"/>
    <property type="project" value="UniProtKB-KW"/>
</dbReference>
<gene>
    <name evidence="12" type="primary">rbsK</name>
    <name evidence="15" type="ORF">PYH69_13850</name>
</gene>
<comment type="caution">
    <text evidence="12">Lacks conserved residue(s) required for the propagation of feature annotation.</text>
</comment>
<dbReference type="Proteomes" id="UP001223261">
    <property type="component" value="Chromosome"/>
</dbReference>
<keyword evidence="9 12" id="KW-0460">Magnesium</keyword>
<dbReference type="PRINTS" id="PR00990">
    <property type="entry name" value="RIBOKINASE"/>
</dbReference>
<comment type="similarity">
    <text evidence="13">Belongs to the carbohydrate kinase PfkB family. LacC subfamily.</text>
</comment>
<protein>
    <recommendedName>
        <fullName evidence="3 12">Ribokinase</fullName>
        <shortName evidence="12">RK</shortName>
        <ecNumber evidence="2 12">2.7.1.15</ecNumber>
    </recommendedName>
</protein>
<keyword evidence="11 12" id="KW-0119">Carbohydrate metabolism</keyword>
<feature type="binding site" evidence="12">
    <location>
        <position position="184"/>
    </location>
    <ligand>
        <name>ATP</name>
        <dbReference type="ChEBI" id="CHEBI:30616"/>
    </ligand>
</feature>
<comment type="subunit">
    <text evidence="12">Homodimer.</text>
</comment>
<dbReference type="PROSITE" id="PS00583">
    <property type="entry name" value="PFKB_KINASES_1"/>
    <property type="match status" value="1"/>
</dbReference>
<dbReference type="InterPro" id="IPR011877">
    <property type="entry name" value="Ribokinase"/>
</dbReference>
<feature type="binding site" evidence="12">
    <location>
        <position position="252"/>
    </location>
    <ligand>
        <name>substrate</name>
    </ligand>
</feature>
<dbReference type="InterPro" id="IPR017583">
    <property type="entry name" value="Tagatose/fructose_Pkinase"/>
</dbReference>
<dbReference type="RefSeq" id="WP_282862069.1">
    <property type="nucleotide sequence ID" value="NZ_CP118848.1"/>
</dbReference>
<dbReference type="PANTHER" id="PTHR10584">
    <property type="entry name" value="SUGAR KINASE"/>
    <property type="match status" value="1"/>
</dbReference>
<dbReference type="GO" id="GO:0004747">
    <property type="term" value="F:ribokinase activity"/>
    <property type="evidence" value="ECO:0007669"/>
    <property type="project" value="UniProtKB-UniRule"/>
</dbReference>
<dbReference type="PROSITE" id="PS00584">
    <property type="entry name" value="PFKB_KINASES_2"/>
    <property type="match status" value="1"/>
</dbReference>
<feature type="active site" description="Proton acceptor" evidence="12">
    <location>
        <position position="252"/>
    </location>
</feature>
<keyword evidence="7 12" id="KW-0418">Kinase</keyword>
<keyword evidence="12" id="KW-0963">Cytoplasm</keyword>
<dbReference type="GO" id="GO:0005988">
    <property type="term" value="P:lactose metabolic process"/>
    <property type="evidence" value="ECO:0007669"/>
    <property type="project" value="UniProtKB-KW"/>
</dbReference>
<dbReference type="GO" id="GO:0005829">
    <property type="term" value="C:cytosol"/>
    <property type="evidence" value="ECO:0007669"/>
    <property type="project" value="TreeGrafter"/>
</dbReference>
<dbReference type="Pfam" id="PF00294">
    <property type="entry name" value="PfkB"/>
    <property type="match status" value="1"/>
</dbReference>
<name>A0AAX3W3F2_MAMLE</name>
<reference evidence="15" key="1">
    <citation type="journal article" date="2023" name="Antibiotics">
        <title>Prevalence and Molecular Characterization of Methicillin-Resistant Staphylococci (MRS) and Mammaliicocci (MRM) in Dromedary Camels from Algeria: First Detection of SCCmec-mecC Hybrid in Methicillin-Resistant Mammaliicoccus lentus.</title>
        <authorList>
            <person name="Belhout C."/>
            <person name="Boyen F."/>
            <person name="Vereecke N."/>
            <person name="Theuns S."/>
            <person name="Taibi N."/>
            <person name="Stegger M."/>
            <person name="de la Fe-Rodriguez P.Y."/>
            <person name="Bouayad L."/>
            <person name="Elgroud R."/>
            <person name="Butaye P."/>
        </authorList>
    </citation>
    <scope>NUCLEOTIDE SEQUENCE</scope>
    <source>
        <strain evidence="15">7048</strain>
    </source>
</reference>
<feature type="binding site" evidence="12">
    <location>
        <position position="248"/>
    </location>
    <ligand>
        <name>K(+)</name>
        <dbReference type="ChEBI" id="CHEBI:29103"/>
    </ligand>
</feature>
<dbReference type="SUPFAM" id="SSF53613">
    <property type="entry name" value="Ribokinase-like"/>
    <property type="match status" value="1"/>
</dbReference>
<dbReference type="InterPro" id="IPR002139">
    <property type="entry name" value="Ribo/fructo_kinase"/>
</dbReference>
<evidence type="ECO:0000259" key="14">
    <source>
        <dbReference type="Pfam" id="PF00294"/>
    </source>
</evidence>
<evidence type="ECO:0000256" key="9">
    <source>
        <dbReference type="ARBA" id="ARBA00022842"/>
    </source>
</evidence>
<dbReference type="GO" id="GO:0019303">
    <property type="term" value="P:D-ribose catabolic process"/>
    <property type="evidence" value="ECO:0007669"/>
    <property type="project" value="UniProtKB-UniRule"/>
</dbReference>
<sequence length="306" mass="32997">MTKEIITMGSINQDIFVNTKDYPKNGETVWVDSVNNQPGGKGANQAIALTKIGGKTKFIGAVGVDAHGENMIKNLQKHGVDTEFIVSKKGINTGTFIVILDSTGENTMLGTLGANNHLSDDDIIKAFDQTNADYLLLQLETSKASIMTALKIAKEKNIKVVLDPAPADGYDEEFLKYAYLITPNQQEAEVISGIKVTDIESAEQAAHIISQKGVENVIVKLGSQGSLIYKNQETTFIQSHKVNTINTVGAGDVFAAAITVCLNNSQSLIEAVEFATAASAIKVSKKETQEAIPSYSEIQDFVKKQK</sequence>
<dbReference type="PIRSF" id="PIRSF000535">
    <property type="entry name" value="1PFK/6PFK/LacC"/>
    <property type="match status" value="1"/>
</dbReference>
<evidence type="ECO:0000256" key="5">
    <source>
        <dbReference type="ARBA" id="ARBA00022723"/>
    </source>
</evidence>
<dbReference type="PANTHER" id="PTHR10584:SF166">
    <property type="entry name" value="RIBOKINASE"/>
    <property type="match status" value="1"/>
</dbReference>
<dbReference type="InterPro" id="IPR002173">
    <property type="entry name" value="Carboh/pur_kinase_PfkB_CS"/>
</dbReference>
<feature type="binding site" evidence="12">
    <location>
        <begin position="251"/>
        <end position="252"/>
    </location>
    <ligand>
        <name>ATP</name>
        <dbReference type="ChEBI" id="CHEBI:30616"/>
    </ligand>
</feature>
<feature type="binding site" evidence="12">
    <location>
        <begin position="220"/>
        <end position="225"/>
    </location>
    <ligand>
        <name>ATP</name>
        <dbReference type="ChEBI" id="CHEBI:30616"/>
    </ligand>
</feature>
<comment type="cofactor">
    <cofactor evidence="12">
        <name>Mg(2+)</name>
        <dbReference type="ChEBI" id="CHEBI:18420"/>
    </cofactor>
    <text evidence="12">Requires a divalent cation, most likely magnesium in vivo, as an electrophilic catalyst to aid phosphoryl group transfer. It is the chelate of the metal and the nucleotide that is the actual substrate.</text>
</comment>
<keyword evidence="13" id="KW-0423">Lactose metabolism</keyword>
<keyword evidence="8 12" id="KW-0067">ATP-binding</keyword>
<keyword evidence="6 12" id="KW-0547">Nucleotide-binding</keyword>
<comment type="similarity">
    <text evidence="12">Belongs to the carbohydrate kinase PfkB family. Ribokinase subfamily.</text>
</comment>
<evidence type="ECO:0000256" key="2">
    <source>
        <dbReference type="ARBA" id="ARBA00012035"/>
    </source>
</evidence>
<feature type="binding site" evidence="12">
    <location>
        <position position="140"/>
    </location>
    <ligand>
        <name>substrate</name>
    </ligand>
</feature>
<dbReference type="GO" id="GO:0005524">
    <property type="term" value="F:ATP binding"/>
    <property type="evidence" value="ECO:0007669"/>
    <property type="project" value="UniProtKB-UniRule"/>
</dbReference>
<organism evidence="15 16">
    <name type="scientific">Mammaliicoccus lentus</name>
    <name type="common">Staphylococcus lentus</name>
    <dbReference type="NCBI Taxonomy" id="42858"/>
    <lineage>
        <taxon>Bacteria</taxon>
        <taxon>Bacillati</taxon>
        <taxon>Bacillota</taxon>
        <taxon>Bacilli</taxon>
        <taxon>Bacillales</taxon>
        <taxon>Staphylococcaceae</taxon>
        <taxon>Mammaliicoccus</taxon>
    </lineage>
</organism>
<feature type="binding site" evidence="12">
    <location>
        <position position="282"/>
    </location>
    <ligand>
        <name>K(+)</name>
        <dbReference type="ChEBI" id="CHEBI:29103"/>
    </ligand>
</feature>
<feature type="binding site" evidence="12">
    <location>
        <begin position="40"/>
        <end position="44"/>
    </location>
    <ligand>
        <name>substrate</name>
    </ligand>
</feature>
<evidence type="ECO:0000256" key="8">
    <source>
        <dbReference type="ARBA" id="ARBA00022840"/>
    </source>
</evidence>
<evidence type="ECO:0000313" key="16">
    <source>
        <dbReference type="Proteomes" id="UP001223261"/>
    </source>
</evidence>
<comment type="catalytic activity">
    <reaction evidence="12">
        <text>D-ribose + ATP = D-ribose 5-phosphate + ADP + H(+)</text>
        <dbReference type="Rhea" id="RHEA:13697"/>
        <dbReference type="ChEBI" id="CHEBI:15378"/>
        <dbReference type="ChEBI" id="CHEBI:30616"/>
        <dbReference type="ChEBI" id="CHEBI:47013"/>
        <dbReference type="ChEBI" id="CHEBI:78346"/>
        <dbReference type="ChEBI" id="CHEBI:456216"/>
        <dbReference type="EC" id="2.7.1.15"/>
    </reaction>
</comment>
<dbReference type="CDD" id="cd01174">
    <property type="entry name" value="ribokinase"/>
    <property type="match status" value="1"/>
</dbReference>
<dbReference type="EC" id="2.7.1.15" evidence="2 12"/>
<comment type="pathway">
    <text evidence="12">Carbohydrate metabolism; D-ribose degradation; D-ribose 5-phosphate from beta-D-ribopyranose: step 2/2.</text>
</comment>
<comment type="subcellular location">
    <subcellularLocation>
        <location evidence="12">Cytoplasm</location>
    </subcellularLocation>
</comment>
<proteinExistence type="inferred from homology"/>
<feature type="domain" description="Carbohydrate kinase PfkB" evidence="14">
    <location>
        <begin position="4"/>
        <end position="293"/>
    </location>
</feature>
<keyword evidence="5 12" id="KW-0479">Metal-binding</keyword>
<evidence type="ECO:0000256" key="3">
    <source>
        <dbReference type="ARBA" id="ARBA00016943"/>
    </source>
</evidence>
<evidence type="ECO:0000256" key="11">
    <source>
        <dbReference type="ARBA" id="ARBA00023277"/>
    </source>
</evidence>
<evidence type="ECO:0000256" key="13">
    <source>
        <dbReference type="PIRNR" id="PIRNR000535"/>
    </source>
</evidence>
<comment type="function">
    <text evidence="12">Catalyzes the phosphorylation of ribose at O-5 in a reaction requiring ATP and magnesium. The resulting D-ribose-5-phosphate can then be used either for sythesis of nucleotides, histidine, and tryptophan, or as a component of the pentose phosphate pathway.</text>
</comment>
<dbReference type="EMBL" id="CP118848">
    <property type="protein sequence ID" value="WHI59779.1"/>
    <property type="molecule type" value="Genomic_DNA"/>
</dbReference>
<dbReference type="HAMAP" id="MF_01987">
    <property type="entry name" value="Ribokinase"/>
    <property type="match status" value="1"/>
</dbReference>